<gene>
    <name evidence="3" type="ORF">F4Y60_12360</name>
</gene>
<dbReference type="PANTHER" id="PTHR46696:SF4">
    <property type="entry name" value="BIOTIN BIOSYNTHESIS CYTOCHROME P450"/>
    <property type="match status" value="1"/>
</dbReference>
<comment type="similarity">
    <text evidence="1 2">Belongs to the cytochrome P450 family.</text>
</comment>
<feature type="non-terminal residue" evidence="3">
    <location>
        <position position="1"/>
    </location>
</feature>
<dbReference type="GO" id="GO:0006707">
    <property type="term" value="P:cholesterol catabolic process"/>
    <property type="evidence" value="ECO:0007669"/>
    <property type="project" value="TreeGrafter"/>
</dbReference>
<dbReference type="Pfam" id="PF00067">
    <property type="entry name" value="p450"/>
    <property type="match status" value="1"/>
</dbReference>
<evidence type="ECO:0000313" key="3">
    <source>
        <dbReference type="EMBL" id="MXY34852.1"/>
    </source>
</evidence>
<dbReference type="PANTHER" id="PTHR46696">
    <property type="entry name" value="P450, PUTATIVE (EUROFUNG)-RELATED"/>
    <property type="match status" value="1"/>
</dbReference>
<dbReference type="Gene3D" id="1.10.630.10">
    <property type="entry name" value="Cytochrome P450"/>
    <property type="match status" value="1"/>
</dbReference>
<reference evidence="3" key="1">
    <citation type="submission" date="2019-09" db="EMBL/GenBank/DDBJ databases">
        <title>Characterisation of the sponge microbiome using genome-centric metagenomics.</title>
        <authorList>
            <person name="Engelberts J.P."/>
            <person name="Robbins S.J."/>
            <person name="De Goeij J.M."/>
            <person name="Aranda M."/>
            <person name="Bell S.C."/>
            <person name="Webster N.S."/>
        </authorList>
    </citation>
    <scope>NUCLEOTIDE SEQUENCE</scope>
    <source>
        <strain evidence="3">SB0664_bin_43</strain>
    </source>
</reference>
<dbReference type="SUPFAM" id="SSF48264">
    <property type="entry name" value="Cytochrome P450"/>
    <property type="match status" value="1"/>
</dbReference>
<sequence length="143" mass="15787">RAPPRGRCAAPGHFPTAVEESLRRGTPLLAFPRLATRDAEIGGRTIPAGAGILLLLASGNRDETVFPDGDTLDIDRHNARDHLSFGHGAHFCLGAPLARLEMRIILEELTRRLPHIRLASDGPPDIFRTFTFRGLKHLTVEWE</sequence>
<dbReference type="GO" id="GO:0005506">
    <property type="term" value="F:iron ion binding"/>
    <property type="evidence" value="ECO:0007669"/>
    <property type="project" value="InterPro"/>
</dbReference>
<dbReference type="PROSITE" id="PS00086">
    <property type="entry name" value="CYTOCHROME_P450"/>
    <property type="match status" value="1"/>
</dbReference>
<proteinExistence type="inferred from homology"/>
<keyword evidence="2" id="KW-0503">Monooxygenase</keyword>
<accession>A0A6B0Y409</accession>
<dbReference type="GO" id="GO:0036199">
    <property type="term" value="F:cholest-4-en-3-one 26-monooxygenase activity"/>
    <property type="evidence" value="ECO:0007669"/>
    <property type="project" value="TreeGrafter"/>
</dbReference>
<name>A0A6B0Y409_9RHOB</name>
<dbReference type="GO" id="GO:0008395">
    <property type="term" value="F:steroid hydroxylase activity"/>
    <property type="evidence" value="ECO:0007669"/>
    <property type="project" value="TreeGrafter"/>
</dbReference>
<keyword evidence="2" id="KW-0408">Iron</keyword>
<evidence type="ECO:0000256" key="2">
    <source>
        <dbReference type="RuleBase" id="RU000461"/>
    </source>
</evidence>
<comment type="caution">
    <text evidence="3">The sequence shown here is derived from an EMBL/GenBank/DDBJ whole genome shotgun (WGS) entry which is preliminary data.</text>
</comment>
<protein>
    <submittedName>
        <fullName evidence="3">Cytochrome P450</fullName>
    </submittedName>
</protein>
<organism evidence="3">
    <name type="scientific">Boseongicola sp. SB0664_bin_43</name>
    <dbReference type="NCBI Taxonomy" id="2604844"/>
    <lineage>
        <taxon>Bacteria</taxon>
        <taxon>Pseudomonadati</taxon>
        <taxon>Pseudomonadota</taxon>
        <taxon>Alphaproteobacteria</taxon>
        <taxon>Rhodobacterales</taxon>
        <taxon>Paracoccaceae</taxon>
        <taxon>Boseongicola</taxon>
    </lineage>
</organism>
<dbReference type="InterPro" id="IPR001128">
    <property type="entry name" value="Cyt_P450"/>
</dbReference>
<dbReference type="EMBL" id="VXRY01000507">
    <property type="protein sequence ID" value="MXY34852.1"/>
    <property type="molecule type" value="Genomic_DNA"/>
</dbReference>
<dbReference type="PRINTS" id="PR00359">
    <property type="entry name" value="BP450"/>
</dbReference>
<dbReference type="GO" id="GO:0020037">
    <property type="term" value="F:heme binding"/>
    <property type="evidence" value="ECO:0007669"/>
    <property type="project" value="InterPro"/>
</dbReference>
<keyword evidence="2" id="KW-0560">Oxidoreductase</keyword>
<keyword evidence="2" id="KW-0479">Metal-binding</keyword>
<dbReference type="InterPro" id="IPR036396">
    <property type="entry name" value="Cyt_P450_sf"/>
</dbReference>
<evidence type="ECO:0000256" key="1">
    <source>
        <dbReference type="ARBA" id="ARBA00010617"/>
    </source>
</evidence>
<dbReference type="InterPro" id="IPR017972">
    <property type="entry name" value="Cyt_P450_CS"/>
</dbReference>
<dbReference type="AlphaFoldDB" id="A0A6B0Y409"/>
<keyword evidence="2" id="KW-0349">Heme</keyword>
<dbReference type="InterPro" id="IPR002397">
    <property type="entry name" value="Cyt_P450_B"/>
</dbReference>